<evidence type="ECO:0000256" key="1">
    <source>
        <dbReference type="ARBA" id="ARBA00010701"/>
    </source>
</evidence>
<feature type="active site" description="Charge relay system" evidence="8">
    <location>
        <position position="385"/>
    </location>
</feature>
<feature type="chain" id="PRO_5043449852" description="Lipase" evidence="9">
    <location>
        <begin position="20"/>
        <end position="409"/>
    </location>
</feature>
<dbReference type="FunFam" id="3.40.50.1820:FF:000021">
    <property type="entry name" value="Lipase"/>
    <property type="match status" value="1"/>
</dbReference>
<dbReference type="GO" id="GO:0016042">
    <property type="term" value="P:lipid catabolic process"/>
    <property type="evidence" value="ECO:0007669"/>
    <property type="project" value="UniProtKB-KW"/>
</dbReference>
<proteinExistence type="inferred from homology"/>
<dbReference type="InterPro" id="IPR000073">
    <property type="entry name" value="AB_hydrolase_1"/>
</dbReference>
<dbReference type="AlphaFoldDB" id="A0AAV2R7U8"/>
<comment type="caution">
    <text evidence="11">The sequence shown here is derived from an EMBL/GenBank/DDBJ whole genome shotgun (WGS) entry which is preliminary data.</text>
</comment>
<evidence type="ECO:0000256" key="8">
    <source>
        <dbReference type="PIRSR" id="PIRSR000862-1"/>
    </source>
</evidence>
<dbReference type="PIRSF" id="PIRSF000862">
    <property type="entry name" value="Steryl_ester_lip"/>
    <property type="match status" value="1"/>
</dbReference>
<reference evidence="11 12" key="1">
    <citation type="submission" date="2024-05" db="EMBL/GenBank/DDBJ databases">
        <authorList>
            <person name="Wallberg A."/>
        </authorList>
    </citation>
    <scope>NUCLEOTIDE SEQUENCE [LARGE SCALE GENOMIC DNA]</scope>
</reference>
<keyword evidence="4 7" id="KW-0442">Lipid degradation</keyword>
<dbReference type="PROSITE" id="PS51257">
    <property type="entry name" value="PROKAR_LIPOPROTEIN"/>
    <property type="match status" value="1"/>
</dbReference>
<keyword evidence="2 9" id="KW-0732">Signal</keyword>
<evidence type="ECO:0000256" key="7">
    <source>
        <dbReference type="PIRNR" id="PIRNR000862"/>
    </source>
</evidence>
<feature type="domain" description="AB hydrolase-1" evidence="10">
    <location>
        <begin position="91"/>
        <end position="378"/>
    </location>
</feature>
<feature type="active site" description="Nucleophile" evidence="8">
    <location>
        <position position="181"/>
    </location>
</feature>
<dbReference type="PANTHER" id="PTHR11005">
    <property type="entry name" value="LYSOSOMAL ACID LIPASE-RELATED"/>
    <property type="match status" value="1"/>
</dbReference>
<protein>
    <recommendedName>
        <fullName evidence="7">Lipase</fullName>
    </recommendedName>
</protein>
<evidence type="ECO:0000256" key="4">
    <source>
        <dbReference type="ARBA" id="ARBA00022963"/>
    </source>
</evidence>
<comment type="similarity">
    <text evidence="1 7">Belongs to the AB hydrolase superfamily. Lipase family.</text>
</comment>
<accession>A0AAV2R7U8</accession>
<evidence type="ECO:0000256" key="2">
    <source>
        <dbReference type="ARBA" id="ARBA00022729"/>
    </source>
</evidence>
<keyword evidence="5" id="KW-0443">Lipid metabolism</keyword>
<sequence>MMKTVATLILLVVMVGCWATPSFTRRREVVPENRMVGANLTSPELIEAYGYPVEIHHVVTEDGFILELHRIPHGLKARRNNLGEAQRVAYLHHGILGSSADWLMNSPDEALAYILAEEGYDVWMANARGNTYSRNHTSLNPDQAKFWQFTWDDMGQKDATSDIDYILATTGQEQLYYVGYSMGCSIYLAMLSDNPEYADKIITGALMAPASYMTGMKGALTLLTPYAEELDTILNLLGYHEFLPGGEWWDEAMQLYCDPSVVTEELCENVLFVIGGADHEEINSEYLPVILAHFPAGTSTHNLIHYAQLANSKVFGKFDWGTIGNLNHYGQRTPPLYNLSNIVTPTALFWGQNDYLADPTDVARLASELPNLTLNHMVSKPEFSHLDFTWAIHANELVYQYVVEYLANY</sequence>
<evidence type="ECO:0000256" key="5">
    <source>
        <dbReference type="ARBA" id="ARBA00023098"/>
    </source>
</evidence>
<keyword evidence="6" id="KW-0325">Glycoprotein</keyword>
<evidence type="ECO:0000256" key="3">
    <source>
        <dbReference type="ARBA" id="ARBA00022801"/>
    </source>
</evidence>
<dbReference type="InterPro" id="IPR025483">
    <property type="entry name" value="Lipase_euk"/>
</dbReference>
<dbReference type="InterPro" id="IPR029058">
    <property type="entry name" value="AB_hydrolase_fold"/>
</dbReference>
<dbReference type="EMBL" id="CAXKWB010017922">
    <property type="protein sequence ID" value="CAL4119912.1"/>
    <property type="molecule type" value="Genomic_DNA"/>
</dbReference>
<name>A0AAV2R7U8_MEGNR</name>
<evidence type="ECO:0000313" key="12">
    <source>
        <dbReference type="Proteomes" id="UP001497623"/>
    </source>
</evidence>
<dbReference type="SUPFAM" id="SSF53474">
    <property type="entry name" value="alpha/beta-Hydrolases"/>
    <property type="match status" value="1"/>
</dbReference>
<dbReference type="Proteomes" id="UP001497623">
    <property type="component" value="Unassembled WGS sequence"/>
</dbReference>
<keyword evidence="3 7" id="KW-0378">Hydrolase</keyword>
<feature type="active site" description="Charge relay system" evidence="8">
    <location>
        <position position="354"/>
    </location>
</feature>
<feature type="signal peptide" evidence="9">
    <location>
        <begin position="1"/>
        <end position="19"/>
    </location>
</feature>
<evidence type="ECO:0000313" key="11">
    <source>
        <dbReference type="EMBL" id="CAL4119912.1"/>
    </source>
</evidence>
<gene>
    <name evidence="11" type="ORF">MNOR_LOCUS21879</name>
</gene>
<organism evidence="11 12">
    <name type="scientific">Meganyctiphanes norvegica</name>
    <name type="common">Northern krill</name>
    <name type="synonym">Thysanopoda norvegica</name>
    <dbReference type="NCBI Taxonomy" id="48144"/>
    <lineage>
        <taxon>Eukaryota</taxon>
        <taxon>Metazoa</taxon>
        <taxon>Ecdysozoa</taxon>
        <taxon>Arthropoda</taxon>
        <taxon>Crustacea</taxon>
        <taxon>Multicrustacea</taxon>
        <taxon>Malacostraca</taxon>
        <taxon>Eumalacostraca</taxon>
        <taxon>Eucarida</taxon>
        <taxon>Euphausiacea</taxon>
        <taxon>Euphausiidae</taxon>
        <taxon>Meganyctiphanes</taxon>
    </lineage>
</organism>
<keyword evidence="12" id="KW-1185">Reference proteome</keyword>
<dbReference type="GO" id="GO:0016788">
    <property type="term" value="F:hydrolase activity, acting on ester bonds"/>
    <property type="evidence" value="ECO:0007669"/>
    <property type="project" value="InterPro"/>
</dbReference>
<dbReference type="Pfam" id="PF00561">
    <property type="entry name" value="Abhydrolase_1"/>
    <property type="match status" value="1"/>
</dbReference>
<evidence type="ECO:0000259" key="10">
    <source>
        <dbReference type="Pfam" id="PF00561"/>
    </source>
</evidence>
<dbReference type="Gene3D" id="3.40.50.1820">
    <property type="entry name" value="alpha/beta hydrolase"/>
    <property type="match status" value="1"/>
</dbReference>
<evidence type="ECO:0000256" key="9">
    <source>
        <dbReference type="SAM" id="SignalP"/>
    </source>
</evidence>
<evidence type="ECO:0000256" key="6">
    <source>
        <dbReference type="ARBA" id="ARBA00023180"/>
    </source>
</evidence>